<dbReference type="EMBL" id="JAIWYP010000002">
    <property type="protein sequence ID" value="KAH3871165.1"/>
    <property type="molecule type" value="Genomic_DNA"/>
</dbReference>
<sequence>MSQHVNTISTSADRKHSTQVPHRVTACERNIHTCRQETQYTDTSRMSQHVNTISTPADRKHRTHFW</sequence>
<protein>
    <submittedName>
        <fullName evidence="2">Uncharacterized protein</fullName>
    </submittedName>
</protein>
<keyword evidence="3" id="KW-1185">Reference proteome</keyword>
<dbReference type="AlphaFoldDB" id="A0A9D4M7H2"/>
<dbReference type="Proteomes" id="UP000828390">
    <property type="component" value="Unassembled WGS sequence"/>
</dbReference>
<feature type="compositionally biased region" description="Polar residues" evidence="1">
    <location>
        <begin position="1"/>
        <end position="11"/>
    </location>
</feature>
<reference evidence="2" key="2">
    <citation type="submission" date="2020-11" db="EMBL/GenBank/DDBJ databases">
        <authorList>
            <person name="McCartney M.A."/>
            <person name="Auch B."/>
            <person name="Kono T."/>
            <person name="Mallez S."/>
            <person name="Becker A."/>
            <person name="Gohl D.M."/>
            <person name="Silverstein K.A.T."/>
            <person name="Koren S."/>
            <person name="Bechman K.B."/>
            <person name="Herman A."/>
            <person name="Abrahante J.E."/>
            <person name="Garbe J."/>
        </authorList>
    </citation>
    <scope>NUCLEOTIDE SEQUENCE</scope>
    <source>
        <strain evidence="2">Duluth1</strain>
        <tissue evidence="2">Whole animal</tissue>
    </source>
</reference>
<feature type="region of interest" description="Disordered" evidence="1">
    <location>
        <begin position="38"/>
        <end position="66"/>
    </location>
</feature>
<evidence type="ECO:0000313" key="2">
    <source>
        <dbReference type="EMBL" id="KAH3871165.1"/>
    </source>
</evidence>
<comment type="caution">
    <text evidence="2">The sequence shown here is derived from an EMBL/GenBank/DDBJ whole genome shotgun (WGS) entry which is preliminary data.</text>
</comment>
<proteinExistence type="predicted"/>
<evidence type="ECO:0000313" key="3">
    <source>
        <dbReference type="Proteomes" id="UP000828390"/>
    </source>
</evidence>
<name>A0A9D4M7H2_DREPO</name>
<accession>A0A9D4M7H2</accession>
<feature type="compositionally biased region" description="Polar residues" evidence="1">
    <location>
        <begin position="38"/>
        <end position="55"/>
    </location>
</feature>
<gene>
    <name evidence="2" type="ORF">DPMN_034359</name>
</gene>
<evidence type="ECO:0000256" key="1">
    <source>
        <dbReference type="SAM" id="MobiDB-lite"/>
    </source>
</evidence>
<feature type="region of interest" description="Disordered" evidence="1">
    <location>
        <begin position="1"/>
        <end position="23"/>
    </location>
</feature>
<reference evidence="2" key="1">
    <citation type="journal article" date="2019" name="bioRxiv">
        <title>The Genome of the Zebra Mussel, Dreissena polymorpha: A Resource for Invasive Species Research.</title>
        <authorList>
            <person name="McCartney M.A."/>
            <person name="Auch B."/>
            <person name="Kono T."/>
            <person name="Mallez S."/>
            <person name="Zhang Y."/>
            <person name="Obille A."/>
            <person name="Becker A."/>
            <person name="Abrahante J.E."/>
            <person name="Garbe J."/>
            <person name="Badalamenti J.P."/>
            <person name="Herman A."/>
            <person name="Mangelson H."/>
            <person name="Liachko I."/>
            <person name="Sullivan S."/>
            <person name="Sone E.D."/>
            <person name="Koren S."/>
            <person name="Silverstein K.A.T."/>
            <person name="Beckman K.B."/>
            <person name="Gohl D.M."/>
        </authorList>
    </citation>
    <scope>NUCLEOTIDE SEQUENCE</scope>
    <source>
        <strain evidence="2">Duluth1</strain>
        <tissue evidence="2">Whole animal</tissue>
    </source>
</reference>
<organism evidence="2 3">
    <name type="scientific">Dreissena polymorpha</name>
    <name type="common">Zebra mussel</name>
    <name type="synonym">Mytilus polymorpha</name>
    <dbReference type="NCBI Taxonomy" id="45954"/>
    <lineage>
        <taxon>Eukaryota</taxon>
        <taxon>Metazoa</taxon>
        <taxon>Spiralia</taxon>
        <taxon>Lophotrochozoa</taxon>
        <taxon>Mollusca</taxon>
        <taxon>Bivalvia</taxon>
        <taxon>Autobranchia</taxon>
        <taxon>Heteroconchia</taxon>
        <taxon>Euheterodonta</taxon>
        <taxon>Imparidentia</taxon>
        <taxon>Neoheterodontei</taxon>
        <taxon>Myida</taxon>
        <taxon>Dreissenoidea</taxon>
        <taxon>Dreissenidae</taxon>
        <taxon>Dreissena</taxon>
    </lineage>
</organism>